<sequence>MMICRVICKRSSLMMNLQLLKRPPPLPYFDDEEYGIHAQWRVKAFYYRKDGFPQCSLKGQACVKYASLLVAGKFPCIEKTNPIGKTRKRTGCQKYWDSYREENDAKRINKVSKKSYDTLVRDSIRFLIVRQRVPHSLMGKPFEWQKTKAPSSSEVTREKFKDLDGGRMRGD</sequence>
<comment type="caution">
    <text evidence="2">The sequence shown here is derived from an EMBL/GenBank/DDBJ whole genome shotgun (WGS) entry which is preliminary data.</text>
</comment>
<feature type="region of interest" description="Disordered" evidence="1">
    <location>
        <begin position="144"/>
        <end position="171"/>
    </location>
</feature>
<protein>
    <submittedName>
        <fullName evidence="2">Uncharacterized protein</fullName>
    </submittedName>
</protein>
<dbReference type="Proteomes" id="UP001196413">
    <property type="component" value="Unassembled WGS sequence"/>
</dbReference>
<organism evidence="2 3">
    <name type="scientific">Parelaphostrongylus tenuis</name>
    <name type="common">Meningeal worm</name>
    <dbReference type="NCBI Taxonomy" id="148309"/>
    <lineage>
        <taxon>Eukaryota</taxon>
        <taxon>Metazoa</taxon>
        <taxon>Ecdysozoa</taxon>
        <taxon>Nematoda</taxon>
        <taxon>Chromadorea</taxon>
        <taxon>Rhabditida</taxon>
        <taxon>Rhabditina</taxon>
        <taxon>Rhabditomorpha</taxon>
        <taxon>Strongyloidea</taxon>
        <taxon>Metastrongylidae</taxon>
        <taxon>Parelaphostrongylus</taxon>
    </lineage>
</organism>
<proteinExistence type="predicted"/>
<keyword evidence="3" id="KW-1185">Reference proteome</keyword>
<accession>A0AAD5MMT3</accession>
<evidence type="ECO:0000256" key="1">
    <source>
        <dbReference type="SAM" id="MobiDB-lite"/>
    </source>
</evidence>
<evidence type="ECO:0000313" key="2">
    <source>
        <dbReference type="EMBL" id="KAJ1359528.1"/>
    </source>
</evidence>
<dbReference type="AlphaFoldDB" id="A0AAD5MMT3"/>
<dbReference type="EMBL" id="JAHQIW010003643">
    <property type="protein sequence ID" value="KAJ1359528.1"/>
    <property type="molecule type" value="Genomic_DNA"/>
</dbReference>
<evidence type="ECO:0000313" key="3">
    <source>
        <dbReference type="Proteomes" id="UP001196413"/>
    </source>
</evidence>
<feature type="compositionally biased region" description="Basic and acidic residues" evidence="1">
    <location>
        <begin position="155"/>
        <end position="171"/>
    </location>
</feature>
<name>A0AAD5MMT3_PARTN</name>
<gene>
    <name evidence="2" type="ORF">KIN20_018285</name>
</gene>
<reference evidence="2" key="1">
    <citation type="submission" date="2021-06" db="EMBL/GenBank/DDBJ databases">
        <title>Parelaphostrongylus tenuis whole genome reference sequence.</title>
        <authorList>
            <person name="Garwood T.J."/>
            <person name="Larsen P.A."/>
            <person name="Fountain-Jones N.M."/>
            <person name="Garbe J.R."/>
            <person name="Macchietto M.G."/>
            <person name="Kania S.A."/>
            <person name="Gerhold R.W."/>
            <person name="Richards J.E."/>
            <person name="Wolf T.M."/>
        </authorList>
    </citation>
    <scope>NUCLEOTIDE SEQUENCE</scope>
    <source>
        <strain evidence="2">MNPRO001-30</strain>
        <tissue evidence="2">Meninges</tissue>
    </source>
</reference>